<keyword evidence="2" id="KW-0732">Signal</keyword>
<evidence type="ECO:0000313" key="3">
    <source>
        <dbReference type="EMBL" id="CAI5440344.1"/>
    </source>
</evidence>
<evidence type="ECO:0000256" key="2">
    <source>
        <dbReference type="SAM" id="SignalP"/>
    </source>
</evidence>
<dbReference type="Proteomes" id="UP001152747">
    <property type="component" value="Unassembled WGS sequence"/>
</dbReference>
<protein>
    <recommendedName>
        <fullName evidence="5">C-type lectin domain-containing protein</fullName>
    </recommendedName>
</protein>
<dbReference type="PANTHER" id="PTHR23124">
    <property type="entry name" value="C-TYPE LECTIN DOMAIN-CONTAINING PROTEIN-RELATED-RELATED"/>
    <property type="match status" value="1"/>
</dbReference>
<feature type="compositionally biased region" description="Basic and acidic residues" evidence="1">
    <location>
        <begin position="210"/>
        <end position="223"/>
    </location>
</feature>
<evidence type="ECO:0000256" key="1">
    <source>
        <dbReference type="SAM" id="MobiDB-lite"/>
    </source>
</evidence>
<name>A0A9P1I8I3_9PELO</name>
<dbReference type="InterPro" id="IPR016187">
    <property type="entry name" value="CTDL_fold"/>
</dbReference>
<feature type="signal peptide" evidence="2">
    <location>
        <begin position="1"/>
        <end position="18"/>
    </location>
</feature>
<evidence type="ECO:0000313" key="4">
    <source>
        <dbReference type="Proteomes" id="UP001152747"/>
    </source>
</evidence>
<sequence>MIVKLLVLFLCLLHLVDSCRLRCRNRTQCDDGWTYYKRNTTGWCMQVVSEPTTKTDGAAACGELGAVISSIDDSEMRIVIESLRVASNITTTTWIGATLKTECTSDECEKTDDNHCKQTETCGYDRFIWTDGYTTTQSDEYLADRIKNTTILWGGQKYISWQDLCFSSGQFGLPPRRKFSPGASGNAQEGHPCHRPPTLRFVILNEKFSDDGHQPLSKEDSFDQGRNCRSKGQLDS</sequence>
<feature type="chain" id="PRO_5040108324" description="C-type lectin domain-containing protein" evidence="2">
    <location>
        <begin position="19"/>
        <end position="236"/>
    </location>
</feature>
<evidence type="ECO:0008006" key="5">
    <source>
        <dbReference type="Google" id="ProtNLM"/>
    </source>
</evidence>
<dbReference type="CDD" id="cd00037">
    <property type="entry name" value="CLECT"/>
    <property type="match status" value="1"/>
</dbReference>
<keyword evidence="4" id="KW-1185">Reference proteome</keyword>
<gene>
    <name evidence="3" type="ORF">CAMP_LOCUS2981</name>
</gene>
<dbReference type="SUPFAM" id="SSF56436">
    <property type="entry name" value="C-type lectin-like"/>
    <property type="match status" value="1"/>
</dbReference>
<feature type="region of interest" description="Disordered" evidence="1">
    <location>
        <begin position="210"/>
        <end position="236"/>
    </location>
</feature>
<proteinExistence type="predicted"/>
<dbReference type="AlphaFoldDB" id="A0A9P1I8I3"/>
<reference evidence="3" key="1">
    <citation type="submission" date="2022-11" db="EMBL/GenBank/DDBJ databases">
        <authorList>
            <person name="Kikuchi T."/>
        </authorList>
    </citation>
    <scope>NUCLEOTIDE SEQUENCE</scope>
    <source>
        <strain evidence="3">PS1010</strain>
    </source>
</reference>
<dbReference type="InterPro" id="IPR016186">
    <property type="entry name" value="C-type_lectin-like/link_sf"/>
</dbReference>
<dbReference type="EMBL" id="CANHGI010000001">
    <property type="protein sequence ID" value="CAI5440344.1"/>
    <property type="molecule type" value="Genomic_DNA"/>
</dbReference>
<organism evidence="3 4">
    <name type="scientific">Caenorhabditis angaria</name>
    <dbReference type="NCBI Taxonomy" id="860376"/>
    <lineage>
        <taxon>Eukaryota</taxon>
        <taxon>Metazoa</taxon>
        <taxon>Ecdysozoa</taxon>
        <taxon>Nematoda</taxon>
        <taxon>Chromadorea</taxon>
        <taxon>Rhabditida</taxon>
        <taxon>Rhabditina</taxon>
        <taxon>Rhabditomorpha</taxon>
        <taxon>Rhabditoidea</taxon>
        <taxon>Rhabditidae</taxon>
        <taxon>Peloderinae</taxon>
        <taxon>Caenorhabditis</taxon>
    </lineage>
</organism>
<accession>A0A9P1I8I3</accession>
<comment type="caution">
    <text evidence="3">The sequence shown here is derived from an EMBL/GenBank/DDBJ whole genome shotgun (WGS) entry which is preliminary data.</text>
</comment>
<feature type="region of interest" description="Disordered" evidence="1">
    <location>
        <begin position="176"/>
        <end position="195"/>
    </location>
</feature>
<dbReference type="Gene3D" id="3.10.100.10">
    <property type="entry name" value="Mannose-Binding Protein A, subunit A"/>
    <property type="match status" value="1"/>
</dbReference>